<gene>
    <name evidence="3" type="ORF">CYMTET_33216</name>
</gene>
<dbReference type="GO" id="GO:0016706">
    <property type="term" value="F:2-oxoglutarate-dependent dioxygenase activity"/>
    <property type="evidence" value="ECO:0007669"/>
    <property type="project" value="InterPro"/>
</dbReference>
<proteinExistence type="predicted"/>
<comment type="caution">
    <text evidence="3">The sequence shown here is derived from an EMBL/GenBank/DDBJ whole genome shotgun (WGS) entry which is preliminary data.</text>
</comment>
<feature type="compositionally biased region" description="Acidic residues" evidence="1">
    <location>
        <begin position="384"/>
        <end position="402"/>
    </location>
</feature>
<dbReference type="Pfam" id="PF10637">
    <property type="entry name" value="Ofd1_CTDD"/>
    <property type="match status" value="1"/>
</dbReference>
<evidence type="ECO:0000313" key="3">
    <source>
        <dbReference type="EMBL" id="KAK3257710.1"/>
    </source>
</evidence>
<dbReference type="EMBL" id="LGRX02020208">
    <property type="protein sequence ID" value="KAK3257710.1"/>
    <property type="molecule type" value="Genomic_DNA"/>
</dbReference>
<keyword evidence="4" id="KW-1185">Reference proteome</keyword>
<protein>
    <recommendedName>
        <fullName evidence="2">Oxoglutarate/iron-dependent oxygenase C-terminal degradation domain-containing protein</fullName>
    </recommendedName>
</protein>
<dbReference type="InterPro" id="IPR051842">
    <property type="entry name" value="uS12_prolyl_hydroxylase"/>
</dbReference>
<dbReference type="InterPro" id="IPR019601">
    <property type="entry name" value="Oxoglutarate/Fe-dep_Oase_C"/>
</dbReference>
<dbReference type="GO" id="GO:0005506">
    <property type="term" value="F:iron ion binding"/>
    <property type="evidence" value="ECO:0007669"/>
    <property type="project" value="InterPro"/>
</dbReference>
<dbReference type="Proteomes" id="UP001190700">
    <property type="component" value="Unassembled WGS sequence"/>
</dbReference>
<feature type="domain" description="Oxoglutarate/iron-dependent oxygenase C-terminal degradation" evidence="2">
    <location>
        <begin position="338"/>
        <end position="388"/>
    </location>
</feature>
<evidence type="ECO:0000313" key="4">
    <source>
        <dbReference type="Proteomes" id="UP001190700"/>
    </source>
</evidence>
<name>A0AAE0FDJ6_9CHLO</name>
<sequence>MHPACGSLLRHAGERCNQPAARRGALQPACGTPGSAAASLRHAGERCSQAAARWGALQPGRGTPGSAAASLRHAGERCSQAAARRGALQPTCGTPGSAAASLRHAGERCSQPAARRGALQPTCGTPGIAAASLRHAGERCSQPAARRGALQPGRGTPGSAAASLRHAGERCSQPAARWGALQPACGTPGSACSQPAGTRERLQLVATAASLGACSQPRLAGSAAASLRTAGSGARPANLMARRELAISPGDQAGSAQPAARQRRCTGRWAAARRGALQPACGTPGSAAASLRHAGERCSQAAARRGAAHFAWLLLLDTLVALRVRRDEQGPRVQAADDLLNISANPNTLNVVLRKKKVMRFVKYVNAAAPGSRWDVSLEFKVQEEEEEEDEEGDEGDEEDGDTYACQDGVKEEGE</sequence>
<dbReference type="InterPro" id="IPR043044">
    <property type="entry name" value="TPA1/Ofd1_C"/>
</dbReference>
<dbReference type="PANTHER" id="PTHR12117">
    <property type="entry name" value="HISTONE ACETYLTRANSFERASE COMPLEX"/>
    <property type="match status" value="1"/>
</dbReference>
<reference evidence="3 4" key="1">
    <citation type="journal article" date="2015" name="Genome Biol. Evol.">
        <title>Comparative Genomics of a Bacterivorous Green Alga Reveals Evolutionary Causalities and Consequences of Phago-Mixotrophic Mode of Nutrition.</title>
        <authorList>
            <person name="Burns J.A."/>
            <person name="Paasch A."/>
            <person name="Narechania A."/>
            <person name="Kim E."/>
        </authorList>
    </citation>
    <scope>NUCLEOTIDE SEQUENCE [LARGE SCALE GENOMIC DNA]</scope>
    <source>
        <strain evidence="3 4">PLY_AMNH</strain>
    </source>
</reference>
<evidence type="ECO:0000259" key="2">
    <source>
        <dbReference type="Pfam" id="PF10637"/>
    </source>
</evidence>
<feature type="region of interest" description="Disordered" evidence="1">
    <location>
        <begin position="376"/>
        <end position="415"/>
    </location>
</feature>
<feature type="region of interest" description="Disordered" evidence="1">
    <location>
        <begin position="87"/>
        <end position="122"/>
    </location>
</feature>
<accession>A0AAE0FDJ6</accession>
<evidence type="ECO:0000256" key="1">
    <source>
        <dbReference type="SAM" id="MobiDB-lite"/>
    </source>
</evidence>
<dbReference type="PANTHER" id="PTHR12117:SF0">
    <property type="entry name" value="PROLYL 3-HYDROXYLASE OGFOD1"/>
    <property type="match status" value="1"/>
</dbReference>
<dbReference type="AlphaFoldDB" id="A0AAE0FDJ6"/>
<organism evidence="3 4">
    <name type="scientific">Cymbomonas tetramitiformis</name>
    <dbReference type="NCBI Taxonomy" id="36881"/>
    <lineage>
        <taxon>Eukaryota</taxon>
        <taxon>Viridiplantae</taxon>
        <taxon>Chlorophyta</taxon>
        <taxon>Pyramimonadophyceae</taxon>
        <taxon>Pyramimonadales</taxon>
        <taxon>Pyramimonadaceae</taxon>
        <taxon>Cymbomonas</taxon>
    </lineage>
</organism>
<dbReference type="Gene3D" id="3.60.130.20">
    <property type="entry name" value="Oxoglutarate/iron-dependent oxygenase, C-terminal degradation domain"/>
    <property type="match status" value="1"/>
</dbReference>
<dbReference type="GO" id="GO:0031418">
    <property type="term" value="F:L-ascorbic acid binding"/>
    <property type="evidence" value="ECO:0007669"/>
    <property type="project" value="InterPro"/>
</dbReference>
<feature type="region of interest" description="Disordered" evidence="1">
    <location>
        <begin position="134"/>
        <end position="168"/>
    </location>
</feature>